<keyword evidence="9 10" id="KW-0472">Membrane</keyword>
<organism evidence="13 14">
    <name type="scientific">Protomyces lactucae-debilis</name>
    <dbReference type="NCBI Taxonomy" id="2754530"/>
    <lineage>
        <taxon>Eukaryota</taxon>
        <taxon>Fungi</taxon>
        <taxon>Dikarya</taxon>
        <taxon>Ascomycota</taxon>
        <taxon>Taphrinomycotina</taxon>
        <taxon>Taphrinomycetes</taxon>
        <taxon>Taphrinales</taxon>
        <taxon>Protomycetaceae</taxon>
        <taxon>Protomyces</taxon>
    </lineage>
</organism>
<feature type="transmembrane region" description="Helical" evidence="12">
    <location>
        <begin position="47"/>
        <end position="69"/>
    </location>
</feature>
<comment type="subcellular location">
    <subcellularLocation>
        <location evidence="1">Mitochondrion inner membrane</location>
        <topology evidence="1">Multi-pass membrane protein</topology>
    </subcellularLocation>
</comment>
<keyword evidence="5" id="KW-0677">Repeat</keyword>
<dbReference type="EMBL" id="MCFI01000001">
    <property type="protein sequence ID" value="ORY87768.1"/>
    <property type="molecule type" value="Genomic_DNA"/>
</dbReference>
<evidence type="ECO:0000256" key="8">
    <source>
        <dbReference type="ARBA" id="ARBA00023128"/>
    </source>
</evidence>
<accession>A0A1Y2FUU1</accession>
<reference evidence="13 14" key="1">
    <citation type="submission" date="2016-07" db="EMBL/GenBank/DDBJ databases">
        <title>Pervasive Adenine N6-methylation of Active Genes in Fungi.</title>
        <authorList>
            <consortium name="DOE Joint Genome Institute"/>
            <person name="Mondo S.J."/>
            <person name="Dannebaum R.O."/>
            <person name="Kuo R.C."/>
            <person name="Labutti K."/>
            <person name="Haridas S."/>
            <person name="Kuo A."/>
            <person name="Salamov A."/>
            <person name="Ahrendt S.R."/>
            <person name="Lipzen A."/>
            <person name="Sullivan W."/>
            <person name="Andreopoulos W.B."/>
            <person name="Clum A."/>
            <person name="Lindquist E."/>
            <person name="Daum C."/>
            <person name="Ramamoorthy G.K."/>
            <person name="Gryganskyi A."/>
            <person name="Culley D."/>
            <person name="Magnuson J.K."/>
            <person name="James T.Y."/>
            <person name="O'Malley M.A."/>
            <person name="Stajich J.E."/>
            <person name="Spatafora J.W."/>
            <person name="Visel A."/>
            <person name="Grigoriev I.V."/>
        </authorList>
    </citation>
    <scope>NUCLEOTIDE SEQUENCE [LARGE SCALE GENOMIC DNA]</scope>
    <source>
        <strain evidence="13 14">12-1054</strain>
    </source>
</reference>
<evidence type="ECO:0000256" key="12">
    <source>
        <dbReference type="SAM" id="Phobius"/>
    </source>
</evidence>
<feature type="transmembrane region" description="Helical" evidence="12">
    <location>
        <begin position="143"/>
        <end position="164"/>
    </location>
</feature>
<comment type="caution">
    <text evidence="13">The sequence shown here is derived from an EMBL/GenBank/DDBJ whole genome shotgun (WGS) entry which is preliminary data.</text>
</comment>
<dbReference type="GeneID" id="63783681"/>
<evidence type="ECO:0000313" key="13">
    <source>
        <dbReference type="EMBL" id="ORY87768.1"/>
    </source>
</evidence>
<evidence type="ECO:0000313" key="14">
    <source>
        <dbReference type="Proteomes" id="UP000193685"/>
    </source>
</evidence>
<dbReference type="SUPFAM" id="SSF103506">
    <property type="entry name" value="Mitochondrial carrier"/>
    <property type="match status" value="1"/>
</dbReference>
<feature type="repeat" description="Solcar" evidence="10">
    <location>
        <begin position="181"/>
        <end position="263"/>
    </location>
</feature>
<dbReference type="PROSITE" id="PS50920">
    <property type="entry name" value="SOLCAR"/>
    <property type="match status" value="3"/>
</dbReference>
<dbReference type="Proteomes" id="UP000193685">
    <property type="component" value="Unassembled WGS sequence"/>
</dbReference>
<sequence length="263" mass="29409">AFAGLCAGAVSTTAMHPLDMVKTRMQVGDGTTLSLLKQIHQGYGLRGLYRGLGTNLVGGMLGWSFYFAWYGQIKHLFGSARRRLDAHEYLASSGTAGLLTALCTNPIWVIKTRMLTTNRDDAMAYRNAIYGLRKILKAEGIRGLYRGVVPSMFGVSHAALQFTAYEKLKDWRMRTWSEQPMNTWDFLEVSAASKAVAVVVTYPYQVLRSRLQMHDAPVEATMVSTFRDIRRKSGLLGFYRGLAPNFLRVVPATCITMLCYEQV</sequence>
<dbReference type="PRINTS" id="PR00926">
    <property type="entry name" value="MITOCARRIER"/>
</dbReference>
<dbReference type="PANTHER" id="PTHR45683">
    <property type="entry name" value="MITOCHONDRIAL NICOTINAMIDE ADENINE DINUCLEOTIDE TRANSPORTER 1-RELATED-RELATED"/>
    <property type="match status" value="1"/>
</dbReference>
<dbReference type="InterPro" id="IPR018108">
    <property type="entry name" value="MCP_transmembrane"/>
</dbReference>
<dbReference type="InterPro" id="IPR044712">
    <property type="entry name" value="SLC25A32-like"/>
</dbReference>
<dbReference type="GO" id="GO:0005743">
    <property type="term" value="C:mitochondrial inner membrane"/>
    <property type="evidence" value="ECO:0007669"/>
    <property type="project" value="UniProtKB-SubCell"/>
</dbReference>
<evidence type="ECO:0000256" key="7">
    <source>
        <dbReference type="ARBA" id="ARBA00022989"/>
    </source>
</evidence>
<dbReference type="AlphaFoldDB" id="A0A1Y2FUU1"/>
<feature type="transmembrane region" description="Helical" evidence="12">
    <location>
        <begin position="89"/>
        <end position="110"/>
    </location>
</feature>
<keyword evidence="8" id="KW-0496">Mitochondrion</keyword>
<feature type="repeat" description="Solcar" evidence="10">
    <location>
        <begin position="84"/>
        <end position="171"/>
    </location>
</feature>
<protein>
    <submittedName>
        <fullName evidence="13">Mitochondrial carrier domain-containing protein</fullName>
    </submittedName>
</protein>
<evidence type="ECO:0000256" key="5">
    <source>
        <dbReference type="ARBA" id="ARBA00022737"/>
    </source>
</evidence>
<dbReference type="InterPro" id="IPR023395">
    <property type="entry name" value="MCP_dom_sf"/>
</dbReference>
<keyword evidence="3 11" id="KW-0813">Transport</keyword>
<evidence type="ECO:0000256" key="1">
    <source>
        <dbReference type="ARBA" id="ARBA00004448"/>
    </source>
</evidence>
<keyword evidence="4 10" id="KW-0812">Transmembrane</keyword>
<evidence type="ECO:0000256" key="6">
    <source>
        <dbReference type="ARBA" id="ARBA00022792"/>
    </source>
</evidence>
<feature type="repeat" description="Solcar" evidence="10">
    <location>
        <begin position="1"/>
        <end position="76"/>
    </location>
</feature>
<evidence type="ECO:0000256" key="2">
    <source>
        <dbReference type="ARBA" id="ARBA00006375"/>
    </source>
</evidence>
<dbReference type="RefSeq" id="XP_040728263.1">
    <property type="nucleotide sequence ID" value="XM_040867082.1"/>
</dbReference>
<proteinExistence type="inferred from homology"/>
<comment type="similarity">
    <text evidence="2 11">Belongs to the mitochondrial carrier (TC 2.A.29) family.</text>
</comment>
<feature type="non-terminal residue" evidence="13">
    <location>
        <position position="1"/>
    </location>
</feature>
<gene>
    <name evidence="13" type="ORF">BCR37DRAFT_332976</name>
</gene>
<evidence type="ECO:0000256" key="10">
    <source>
        <dbReference type="PROSITE-ProRule" id="PRU00282"/>
    </source>
</evidence>
<dbReference type="Pfam" id="PF00153">
    <property type="entry name" value="Mito_carr"/>
    <property type="match status" value="3"/>
</dbReference>
<dbReference type="STRING" id="56484.A0A1Y2FUU1"/>
<dbReference type="GO" id="GO:0015215">
    <property type="term" value="F:nucleotide transmembrane transporter activity"/>
    <property type="evidence" value="ECO:0007669"/>
    <property type="project" value="UniProtKB-ARBA"/>
</dbReference>
<keyword evidence="6" id="KW-0999">Mitochondrion inner membrane</keyword>
<dbReference type="OrthoDB" id="428293at2759"/>
<keyword evidence="14" id="KW-1185">Reference proteome</keyword>
<dbReference type="OMA" id="TTVWKHE"/>
<evidence type="ECO:0000256" key="3">
    <source>
        <dbReference type="ARBA" id="ARBA00022448"/>
    </source>
</evidence>
<evidence type="ECO:0000256" key="9">
    <source>
        <dbReference type="ARBA" id="ARBA00023136"/>
    </source>
</evidence>
<keyword evidence="7 12" id="KW-1133">Transmembrane helix</keyword>
<name>A0A1Y2FUU1_PROLT</name>
<dbReference type="InterPro" id="IPR002067">
    <property type="entry name" value="MCP"/>
</dbReference>
<evidence type="ECO:0000256" key="11">
    <source>
        <dbReference type="RuleBase" id="RU000488"/>
    </source>
</evidence>
<dbReference type="Gene3D" id="1.50.40.10">
    <property type="entry name" value="Mitochondrial carrier domain"/>
    <property type="match status" value="1"/>
</dbReference>
<feature type="non-terminal residue" evidence="13">
    <location>
        <position position="263"/>
    </location>
</feature>
<evidence type="ECO:0000256" key="4">
    <source>
        <dbReference type="ARBA" id="ARBA00022692"/>
    </source>
</evidence>